<organism evidence="1 2">
    <name type="scientific">Frankia umida</name>
    <dbReference type="NCBI Taxonomy" id="573489"/>
    <lineage>
        <taxon>Bacteria</taxon>
        <taxon>Bacillati</taxon>
        <taxon>Actinomycetota</taxon>
        <taxon>Actinomycetes</taxon>
        <taxon>Frankiales</taxon>
        <taxon>Frankiaceae</taxon>
        <taxon>Frankia</taxon>
    </lineage>
</organism>
<dbReference type="RefSeq" id="WP_248826275.1">
    <property type="nucleotide sequence ID" value="NZ_JALKFT010000027.1"/>
</dbReference>
<reference evidence="1 2" key="1">
    <citation type="submission" date="2022-04" db="EMBL/GenBank/DDBJ databases">
        <title>Genome diversity in the genus Frankia.</title>
        <authorList>
            <person name="Carlos-Shanley C."/>
            <person name="Hahn D."/>
        </authorList>
    </citation>
    <scope>NUCLEOTIDE SEQUENCE [LARGE SCALE GENOMIC DNA]</scope>
    <source>
        <strain evidence="1 2">Ag45/Mut15</strain>
    </source>
</reference>
<gene>
    <name evidence="1" type="ORF">MXD59_20610</name>
</gene>
<protein>
    <submittedName>
        <fullName evidence="1">Uncharacterized protein</fullName>
    </submittedName>
</protein>
<name>A0ABT0K3Q9_9ACTN</name>
<sequence length="157" mass="16298">MAPKVALVTHATQGLALALIESLSQQLTAADIIYLTGRDTDRVTQAAGALLDLVFNSGLGVDDRGCDLPLPSPTPWAGALQPDLGEQQVGGPFERAKVGLAVWPAEPGDAGVTDALALIILVPDDAHLAGVIVGLGAQVPVRQRVSFGYRRRCAAQL</sequence>
<accession>A0ABT0K3Q9</accession>
<evidence type="ECO:0000313" key="1">
    <source>
        <dbReference type="EMBL" id="MCK9878139.1"/>
    </source>
</evidence>
<evidence type="ECO:0000313" key="2">
    <source>
        <dbReference type="Proteomes" id="UP001201873"/>
    </source>
</evidence>
<dbReference type="EMBL" id="JALKFT010000027">
    <property type="protein sequence ID" value="MCK9878139.1"/>
    <property type="molecule type" value="Genomic_DNA"/>
</dbReference>
<comment type="caution">
    <text evidence="1">The sequence shown here is derived from an EMBL/GenBank/DDBJ whole genome shotgun (WGS) entry which is preliminary data.</text>
</comment>
<dbReference type="Proteomes" id="UP001201873">
    <property type="component" value="Unassembled WGS sequence"/>
</dbReference>
<proteinExistence type="predicted"/>
<keyword evidence="2" id="KW-1185">Reference proteome</keyword>